<dbReference type="RefSeq" id="WP_141602795.1">
    <property type="nucleotide sequence ID" value="NZ_JARMSB010000038.1"/>
</dbReference>
<evidence type="ECO:0000259" key="6">
    <source>
        <dbReference type="Pfam" id="PF00501"/>
    </source>
</evidence>
<dbReference type="FunFam" id="3.30.300.30:FF:000008">
    <property type="entry name" value="2,3-dihydroxybenzoate-AMP ligase"/>
    <property type="match status" value="1"/>
</dbReference>
<dbReference type="PANTHER" id="PTHR43201">
    <property type="entry name" value="ACYL-COA SYNTHETASE"/>
    <property type="match status" value="1"/>
</dbReference>
<reference evidence="8 9" key="1">
    <citation type="submission" date="2019-06" db="EMBL/GenBank/DDBJ databases">
        <title>Genome sequence of Ureibacillus terrenus.</title>
        <authorList>
            <person name="Maclea K.S."/>
            <person name="Simoes M."/>
        </authorList>
    </citation>
    <scope>NUCLEOTIDE SEQUENCE [LARGE SCALE GENOMIC DNA]</scope>
    <source>
        <strain evidence="8 9">ATCC BAA-384</strain>
    </source>
</reference>
<dbReference type="GO" id="GO:0006631">
    <property type="term" value="P:fatty acid metabolic process"/>
    <property type="evidence" value="ECO:0007669"/>
    <property type="project" value="TreeGrafter"/>
</dbReference>
<dbReference type="PANTHER" id="PTHR43201:SF5">
    <property type="entry name" value="MEDIUM-CHAIN ACYL-COA LIGASE ACSF2, MITOCHONDRIAL"/>
    <property type="match status" value="1"/>
</dbReference>
<evidence type="ECO:0000256" key="1">
    <source>
        <dbReference type="ARBA" id="ARBA00022428"/>
    </source>
</evidence>
<dbReference type="InterPro" id="IPR020845">
    <property type="entry name" value="AMP-binding_CS"/>
</dbReference>
<keyword evidence="3 5" id="KW-0547">Nucleotide-binding</keyword>
<evidence type="ECO:0000259" key="7">
    <source>
        <dbReference type="Pfam" id="PF13193"/>
    </source>
</evidence>
<comment type="caution">
    <text evidence="8">The sequence shown here is derived from an EMBL/GenBank/DDBJ whole genome shotgun (WGS) entry which is preliminary data.</text>
</comment>
<evidence type="ECO:0000256" key="3">
    <source>
        <dbReference type="ARBA" id="ARBA00022741"/>
    </source>
</evidence>
<dbReference type="HAMAP" id="MF_00731">
    <property type="entry name" value="MenE"/>
    <property type="match status" value="1"/>
</dbReference>
<keyword evidence="1 5" id="KW-0474">Menaquinone biosynthesis</keyword>
<comment type="similarity">
    <text evidence="5">Belongs to the ATP-dependent AMP-binding enzyme family. MenE subfamily.</text>
</comment>
<dbReference type="Pfam" id="PF00501">
    <property type="entry name" value="AMP-binding"/>
    <property type="match status" value="1"/>
</dbReference>
<accession>A0A540V081</accession>
<proteinExistence type="inferred from homology"/>
<dbReference type="AlphaFoldDB" id="A0A540V081"/>
<protein>
    <recommendedName>
        <fullName evidence="5">2-succinylbenzoate--CoA ligase</fullName>
        <ecNumber evidence="5">6.2.1.26</ecNumber>
    </recommendedName>
    <alternativeName>
        <fullName evidence="5">o-succinylbenzoyl-CoA synthetase</fullName>
        <shortName evidence="5">OSB-CoA synthetase</shortName>
    </alternativeName>
</protein>
<name>A0A540V081_9BACL</name>
<dbReference type="UniPathway" id="UPA00079"/>
<evidence type="ECO:0000313" key="8">
    <source>
        <dbReference type="EMBL" id="TQE90156.1"/>
    </source>
</evidence>
<evidence type="ECO:0000256" key="5">
    <source>
        <dbReference type="HAMAP-Rule" id="MF_00731"/>
    </source>
</evidence>
<dbReference type="InterPro" id="IPR025110">
    <property type="entry name" value="AMP-bd_C"/>
</dbReference>
<keyword evidence="2 5" id="KW-0436">Ligase</keyword>
<dbReference type="InterPro" id="IPR045851">
    <property type="entry name" value="AMP-bd_C_sf"/>
</dbReference>
<dbReference type="InterPro" id="IPR042099">
    <property type="entry name" value="ANL_N_sf"/>
</dbReference>
<organism evidence="8 9">
    <name type="scientific">Ureibacillus terrenus</name>
    <dbReference type="NCBI Taxonomy" id="118246"/>
    <lineage>
        <taxon>Bacteria</taxon>
        <taxon>Bacillati</taxon>
        <taxon>Bacillota</taxon>
        <taxon>Bacilli</taxon>
        <taxon>Bacillales</taxon>
        <taxon>Caryophanaceae</taxon>
        <taxon>Ureibacillus</taxon>
    </lineage>
</organism>
<dbReference type="OrthoDB" id="9762242at2"/>
<dbReference type="Proteomes" id="UP000315753">
    <property type="component" value="Unassembled WGS sequence"/>
</dbReference>
<dbReference type="NCBIfam" id="TIGR01923">
    <property type="entry name" value="menE"/>
    <property type="match status" value="1"/>
</dbReference>
<dbReference type="Gene3D" id="3.40.50.12780">
    <property type="entry name" value="N-terminal domain of ligase-like"/>
    <property type="match status" value="1"/>
</dbReference>
<dbReference type="PROSITE" id="PS00455">
    <property type="entry name" value="AMP_BINDING"/>
    <property type="match status" value="1"/>
</dbReference>
<comment type="pathway">
    <text evidence="5">Quinol/quinone metabolism; menaquinone biosynthesis.</text>
</comment>
<dbReference type="InterPro" id="IPR010192">
    <property type="entry name" value="MenE"/>
</dbReference>
<dbReference type="InterPro" id="IPR000873">
    <property type="entry name" value="AMP-dep_synth/lig_dom"/>
</dbReference>
<evidence type="ECO:0000256" key="2">
    <source>
        <dbReference type="ARBA" id="ARBA00022598"/>
    </source>
</evidence>
<dbReference type="SUPFAM" id="SSF56801">
    <property type="entry name" value="Acetyl-CoA synthetase-like"/>
    <property type="match status" value="1"/>
</dbReference>
<gene>
    <name evidence="5 8" type="primary">menE</name>
    <name evidence="8" type="ORF">FKZ59_10925</name>
</gene>
<evidence type="ECO:0000256" key="4">
    <source>
        <dbReference type="ARBA" id="ARBA00022840"/>
    </source>
</evidence>
<evidence type="ECO:0000313" key="9">
    <source>
        <dbReference type="Proteomes" id="UP000315753"/>
    </source>
</evidence>
<dbReference type="GO" id="GO:0008756">
    <property type="term" value="F:o-succinylbenzoate-CoA ligase activity"/>
    <property type="evidence" value="ECO:0007669"/>
    <property type="project" value="UniProtKB-UniRule"/>
</dbReference>
<dbReference type="Gene3D" id="3.30.300.30">
    <property type="match status" value="1"/>
</dbReference>
<dbReference type="GO" id="GO:0005524">
    <property type="term" value="F:ATP binding"/>
    <property type="evidence" value="ECO:0007669"/>
    <property type="project" value="UniProtKB-KW"/>
</dbReference>
<sequence length="478" mass="53717">MYPNWILQRAYLTPNRVGLTFEGKQWTFREIKEISILRAKQLNALGIEQGSRVAILGENDANTVFVMYACMHLQCEMVILNRRLTKRELAYQIDDAEVGTVLVNDRDLPLLPENVNFILFSEIEKSAWKPVEIRKEWSLDQTVSIMYTSGTTGFPKGVRQTAMNHQSNALASVLNIGLSENDVWLCAVPLFHISGFSILVRSLLYGNEVKLYRKFDPEPIAEDIASGRVTHISLVAVMLERILHVFEEKELRASPSFKLVLAGGGPFPIDYLKRAEERGMRVLQTYGMTETSSQTATLPAEDALRKIGSAGKPLFFNQIKILGAEGPYQEGEICIRGPHVTPGYVGRFEHNPSMIDGWLHTGDIGYLDEEGYLYVVDRRSDLIISGGENVYPAEVENVLMGHPAVKEAGVCGIEDATWGQVPIAFVVLKKDASIQEIIEYCSQHLAKYKVPKKVHIVDALPRNASNKLMRRKLKELLR</sequence>
<dbReference type="EC" id="6.2.1.26" evidence="5"/>
<keyword evidence="4 5" id="KW-0067">ATP-binding</keyword>
<comment type="catalytic activity">
    <reaction evidence="5">
        <text>2-succinylbenzoate + ATP + CoA = 2-succinylbenzoyl-CoA + AMP + diphosphate</text>
        <dbReference type="Rhea" id="RHEA:17009"/>
        <dbReference type="ChEBI" id="CHEBI:18325"/>
        <dbReference type="ChEBI" id="CHEBI:30616"/>
        <dbReference type="ChEBI" id="CHEBI:33019"/>
        <dbReference type="ChEBI" id="CHEBI:57287"/>
        <dbReference type="ChEBI" id="CHEBI:57364"/>
        <dbReference type="ChEBI" id="CHEBI:456215"/>
        <dbReference type="EC" id="6.2.1.26"/>
    </reaction>
</comment>
<dbReference type="GO" id="GO:0009234">
    <property type="term" value="P:menaquinone biosynthetic process"/>
    <property type="evidence" value="ECO:0007669"/>
    <property type="project" value="UniProtKB-UniRule"/>
</dbReference>
<feature type="domain" description="AMP-dependent synthetase/ligase" evidence="6">
    <location>
        <begin position="9"/>
        <end position="344"/>
    </location>
</feature>
<dbReference type="UniPathway" id="UPA01057">
    <property type="reaction ID" value="UER00166"/>
</dbReference>
<comment type="pathway">
    <text evidence="5">Quinol/quinone metabolism; 1,4-dihydroxy-2-naphthoate biosynthesis; 1,4-dihydroxy-2-naphthoate from chorismate: step 5/7.</text>
</comment>
<keyword evidence="9" id="KW-1185">Reference proteome</keyword>
<dbReference type="EMBL" id="VIGD01000014">
    <property type="protein sequence ID" value="TQE90156.1"/>
    <property type="molecule type" value="Genomic_DNA"/>
</dbReference>
<comment type="function">
    <text evidence="5">Converts 2-succinylbenzoate (OSB) to 2-succinylbenzoyl-CoA (OSB-CoA).</text>
</comment>
<dbReference type="Pfam" id="PF13193">
    <property type="entry name" value="AMP-binding_C"/>
    <property type="match status" value="1"/>
</dbReference>
<feature type="domain" description="AMP-binding enzyme C-terminal" evidence="7">
    <location>
        <begin position="394"/>
        <end position="467"/>
    </location>
</feature>
<dbReference type="NCBIfam" id="NF002966">
    <property type="entry name" value="PRK03640.1"/>
    <property type="match status" value="1"/>
</dbReference>
<dbReference type="GO" id="GO:0031956">
    <property type="term" value="F:medium-chain fatty acid-CoA ligase activity"/>
    <property type="evidence" value="ECO:0007669"/>
    <property type="project" value="TreeGrafter"/>
</dbReference>